<name>X1RSE8_9ZZZZ</name>
<organism evidence="1">
    <name type="scientific">marine sediment metagenome</name>
    <dbReference type="NCBI Taxonomy" id="412755"/>
    <lineage>
        <taxon>unclassified sequences</taxon>
        <taxon>metagenomes</taxon>
        <taxon>ecological metagenomes</taxon>
    </lineage>
</organism>
<reference evidence="1" key="1">
    <citation type="journal article" date="2014" name="Front. Microbiol.">
        <title>High frequency of phylogenetically diverse reductive dehalogenase-homologous genes in deep subseafloor sedimentary metagenomes.</title>
        <authorList>
            <person name="Kawai M."/>
            <person name="Futagami T."/>
            <person name="Toyoda A."/>
            <person name="Takaki Y."/>
            <person name="Nishi S."/>
            <person name="Hori S."/>
            <person name="Arai W."/>
            <person name="Tsubouchi T."/>
            <person name="Morono Y."/>
            <person name="Uchiyama I."/>
            <person name="Ito T."/>
            <person name="Fujiyama A."/>
            <person name="Inagaki F."/>
            <person name="Takami H."/>
        </authorList>
    </citation>
    <scope>NUCLEOTIDE SEQUENCE</scope>
    <source>
        <strain evidence="1">Expedition CK06-06</strain>
    </source>
</reference>
<dbReference type="AlphaFoldDB" id="X1RSE8"/>
<protein>
    <submittedName>
        <fullName evidence="1">Uncharacterized protein</fullName>
    </submittedName>
</protein>
<comment type="caution">
    <text evidence="1">The sequence shown here is derived from an EMBL/GenBank/DDBJ whole genome shotgun (WGS) entry which is preliminary data.</text>
</comment>
<accession>X1RSE8</accession>
<evidence type="ECO:0000313" key="1">
    <source>
        <dbReference type="EMBL" id="GAI69906.1"/>
    </source>
</evidence>
<dbReference type="EMBL" id="BARW01000092">
    <property type="protein sequence ID" value="GAI69906.1"/>
    <property type="molecule type" value="Genomic_DNA"/>
</dbReference>
<proteinExistence type="predicted"/>
<sequence length="127" mass="13855">MENNWVSALTLMTDPETTKTEIDTIEVPKAVNRLVEIGTQVTAPGCTTLEAISWMMEVECVNAPWGGAQQFASDVVIPTAPVNACLIPSKIHDCDLPVESGMKLKLSTTFNTVLAIKPSVRFFGKFR</sequence>
<gene>
    <name evidence="1" type="ORF">S12H4_00667</name>
</gene>